<feature type="region of interest" description="Disordered" evidence="1">
    <location>
        <begin position="431"/>
        <end position="732"/>
    </location>
</feature>
<evidence type="ECO:0000256" key="1">
    <source>
        <dbReference type="SAM" id="MobiDB-lite"/>
    </source>
</evidence>
<feature type="compositionally biased region" description="Pro residues" evidence="1">
    <location>
        <begin position="239"/>
        <end position="248"/>
    </location>
</feature>
<dbReference type="EMBL" id="JAJVDC020000025">
    <property type="protein sequence ID" value="KAL1632929.1"/>
    <property type="molecule type" value="Genomic_DNA"/>
</dbReference>
<dbReference type="SUPFAM" id="SSF46565">
    <property type="entry name" value="Chaperone J-domain"/>
    <property type="match status" value="1"/>
</dbReference>
<keyword evidence="4" id="KW-1185">Reference proteome</keyword>
<protein>
    <recommendedName>
        <fullName evidence="2">J domain-containing protein</fullName>
    </recommendedName>
</protein>
<dbReference type="Proteomes" id="UP001521116">
    <property type="component" value="Unassembled WGS sequence"/>
</dbReference>
<dbReference type="InterPro" id="IPR001623">
    <property type="entry name" value="DnaJ_domain"/>
</dbReference>
<feature type="compositionally biased region" description="Polar residues" evidence="1">
    <location>
        <begin position="225"/>
        <end position="236"/>
    </location>
</feature>
<gene>
    <name evidence="3" type="ORF">SLS56_003214</name>
</gene>
<comment type="caution">
    <text evidence="3">The sequence shown here is derived from an EMBL/GenBank/DDBJ whole genome shotgun (WGS) entry which is preliminary data.</text>
</comment>
<feature type="domain" description="J" evidence="2">
    <location>
        <begin position="9"/>
        <end position="75"/>
    </location>
</feature>
<feature type="compositionally biased region" description="Low complexity" evidence="1">
    <location>
        <begin position="573"/>
        <end position="584"/>
    </location>
</feature>
<feature type="compositionally biased region" description="Basic residues" evidence="1">
    <location>
        <begin position="325"/>
        <end position="338"/>
    </location>
</feature>
<dbReference type="InterPro" id="IPR051964">
    <property type="entry name" value="Chaperone_stress_response"/>
</dbReference>
<dbReference type="Gene3D" id="1.10.287.110">
    <property type="entry name" value="DnaJ domain"/>
    <property type="match status" value="1"/>
</dbReference>
<dbReference type="PANTHER" id="PTHR44029">
    <property type="entry name" value="DNAJ HOMOLOG SUBFAMILY C MEMBER 21"/>
    <property type="match status" value="1"/>
</dbReference>
<dbReference type="PROSITE" id="PS00636">
    <property type="entry name" value="DNAJ_1"/>
    <property type="match status" value="1"/>
</dbReference>
<feature type="compositionally biased region" description="Pro residues" evidence="1">
    <location>
        <begin position="585"/>
        <end position="603"/>
    </location>
</feature>
<feature type="region of interest" description="Disordered" evidence="1">
    <location>
        <begin position="59"/>
        <end position="419"/>
    </location>
</feature>
<feature type="compositionally biased region" description="Low complexity" evidence="1">
    <location>
        <begin position="314"/>
        <end position="324"/>
    </location>
</feature>
<feature type="compositionally biased region" description="Low complexity" evidence="1">
    <location>
        <begin position="550"/>
        <end position="563"/>
    </location>
</feature>
<evidence type="ECO:0000313" key="4">
    <source>
        <dbReference type="Proteomes" id="UP001521116"/>
    </source>
</evidence>
<dbReference type="PRINTS" id="PR00625">
    <property type="entry name" value="JDOMAIN"/>
</dbReference>
<dbReference type="PROSITE" id="PS50076">
    <property type="entry name" value="DNAJ_2"/>
    <property type="match status" value="1"/>
</dbReference>
<reference evidence="3 4" key="1">
    <citation type="submission" date="2024-02" db="EMBL/GenBank/DDBJ databases">
        <title>De novo assembly and annotation of 12 fungi associated with fruit tree decline syndrome in Ontario, Canada.</title>
        <authorList>
            <person name="Sulman M."/>
            <person name="Ellouze W."/>
            <person name="Ilyukhin E."/>
        </authorList>
    </citation>
    <scope>NUCLEOTIDE SEQUENCE [LARGE SCALE GENOMIC DNA]</scope>
    <source>
        <strain evidence="3 4">M1-105</strain>
    </source>
</reference>
<proteinExistence type="predicted"/>
<feature type="compositionally biased region" description="Basic and acidic residues" evidence="1">
    <location>
        <begin position="61"/>
        <end position="75"/>
    </location>
</feature>
<accession>A0ABR3T055</accession>
<organism evidence="3 4">
    <name type="scientific">Neofusicoccum ribis</name>
    <dbReference type="NCBI Taxonomy" id="45134"/>
    <lineage>
        <taxon>Eukaryota</taxon>
        <taxon>Fungi</taxon>
        <taxon>Dikarya</taxon>
        <taxon>Ascomycota</taxon>
        <taxon>Pezizomycotina</taxon>
        <taxon>Dothideomycetes</taxon>
        <taxon>Dothideomycetes incertae sedis</taxon>
        <taxon>Botryosphaeriales</taxon>
        <taxon>Botryosphaeriaceae</taxon>
        <taxon>Neofusicoccum</taxon>
    </lineage>
</organism>
<feature type="compositionally biased region" description="Low complexity" evidence="1">
    <location>
        <begin position="669"/>
        <end position="685"/>
    </location>
</feature>
<dbReference type="Pfam" id="PF00226">
    <property type="entry name" value="DnaJ"/>
    <property type="match status" value="1"/>
</dbReference>
<evidence type="ECO:0000313" key="3">
    <source>
        <dbReference type="EMBL" id="KAL1632929.1"/>
    </source>
</evidence>
<feature type="compositionally biased region" description="Low complexity" evidence="1">
    <location>
        <begin position="376"/>
        <end position="391"/>
    </location>
</feature>
<dbReference type="CDD" id="cd06257">
    <property type="entry name" value="DnaJ"/>
    <property type="match status" value="1"/>
</dbReference>
<dbReference type="InterPro" id="IPR036869">
    <property type="entry name" value="J_dom_sf"/>
</dbReference>
<dbReference type="SMART" id="SM00271">
    <property type="entry name" value="DnaJ"/>
    <property type="match status" value="1"/>
</dbReference>
<name>A0ABR3T055_9PEZI</name>
<feature type="compositionally biased region" description="Basic and acidic residues" evidence="1">
    <location>
        <begin position="439"/>
        <end position="452"/>
    </location>
</feature>
<dbReference type="PANTHER" id="PTHR44029:SF1">
    <property type="entry name" value="DNAJ HOMOLOG SUBFAMILY C MEMBER 21"/>
    <property type="match status" value="1"/>
</dbReference>
<sequence length="903" mass="98871">MVKADPKRNYYADLEVAPDADAEEIRKQFRKLALKWHPDRNPGREQECVPRFQAIQAAHEILGDPGERQRYDLERRKRGGGAGTGTYTPRQPAPRGNPYQATSNFPPPPRRTGGGRAQPPPRPDYANPHASTGANRYANFPKPPPTQRKEYAAEQKANVFNAWQNMKTKPNAHAGQAESAHQRAKSAWEFAQEQKPGVNRSQSTRMPKRGGFDPTTPGADEPPAASTSSYFTTSNYGRPVPPPPPPPRDAGATRPQQHADPLRQFKEQFTNEATYPEGMRTRTPYNASGGEKIFVDPVRRSASQRSSPHREPESANAGAHGAAGARHHSASPPRRKGNATRPFSMYSSSEDEEPPTHNRKPSQSHKQESAGANGYSTQNGATNGSNTSNVNGGMGQKSKSSMYDHFFPDKPSSIPSTSNIKMPTQWPYWAVPSSVPPRSSEKSQSRFVENARKRSATNNVSPTAHRDRRHRYETANAQGSFDFPIDADKFAQTNTEQFKSKSTESINTKFSPGDWHGKFQGSPDYFTGPVPPPGNRAKKSPSRPPSVRKNSTQNYTSTTSQMPQPSPQPTEQPPTEQSTTEQPTAPIPSADPPPGSAGNPPPGKFSSEEWVNMFKDSTFVLPTDPPAKSASPTRGPPPMRGRKQSKSRPNGPNVKPKSATVADVDDDGSGSAESANEAAATDSSAMDIDPTPPAPQTNGAQRPKIVPTPISQARAAQQAQAQAQAQAQQQDADDTFRFNEFANVAPFASTSQDGLRNMNDLTQNLPFESRPAAVYPTRPSDPAVLRLPEMPKAPELPQRLTMSVWAEHLPKMAAYVRAFHQFDSHMLQHFAARQQETDAMGTPVNWLGAIGDTMSGGFGSYMRGIKEDERARMHWNVAWEKHKATMELFEGCRARVLKGGLPA</sequence>
<evidence type="ECO:0000259" key="2">
    <source>
        <dbReference type="PROSITE" id="PS50076"/>
    </source>
</evidence>
<dbReference type="InterPro" id="IPR018253">
    <property type="entry name" value="DnaJ_domain_CS"/>
</dbReference>
<feature type="compositionally biased region" description="Low complexity" evidence="1">
    <location>
        <begin position="712"/>
        <end position="730"/>
    </location>
</feature>